<dbReference type="Pfam" id="PF00067">
    <property type="entry name" value="p450"/>
    <property type="match status" value="1"/>
</dbReference>
<evidence type="ECO:0000256" key="4">
    <source>
        <dbReference type="ARBA" id="ARBA00022723"/>
    </source>
</evidence>
<feature type="transmembrane region" description="Helical" evidence="9">
    <location>
        <begin position="711"/>
        <end position="735"/>
    </location>
</feature>
<feature type="transmembrane region" description="Helical" evidence="9">
    <location>
        <begin position="672"/>
        <end position="691"/>
    </location>
</feature>
<feature type="binding site" description="axial binding residue" evidence="8">
    <location>
        <position position="398"/>
    </location>
    <ligand>
        <name>heme</name>
        <dbReference type="ChEBI" id="CHEBI:30413"/>
    </ligand>
    <ligandPart>
        <name>Fe</name>
        <dbReference type="ChEBI" id="CHEBI:18248"/>
    </ligandPart>
</feature>
<evidence type="ECO:0000256" key="9">
    <source>
        <dbReference type="SAM" id="Phobius"/>
    </source>
</evidence>
<dbReference type="Gene3D" id="1.10.630.10">
    <property type="entry name" value="Cytochrome P450"/>
    <property type="match status" value="1"/>
</dbReference>
<reference evidence="11 12" key="1">
    <citation type="submission" date="2018-12" db="EMBL/GenBank/DDBJ databases">
        <title>Draft genome sequence of Xylaria grammica IHI A82.</title>
        <authorList>
            <person name="Buettner E."/>
            <person name="Kellner H."/>
        </authorList>
    </citation>
    <scope>NUCLEOTIDE SEQUENCE [LARGE SCALE GENOMIC DNA]</scope>
    <source>
        <strain evidence="11 12">IHI A82</strain>
    </source>
</reference>
<organism evidence="11 12">
    <name type="scientific">Xylaria grammica</name>
    <dbReference type="NCBI Taxonomy" id="363999"/>
    <lineage>
        <taxon>Eukaryota</taxon>
        <taxon>Fungi</taxon>
        <taxon>Dikarya</taxon>
        <taxon>Ascomycota</taxon>
        <taxon>Pezizomycotina</taxon>
        <taxon>Sordariomycetes</taxon>
        <taxon>Xylariomycetidae</taxon>
        <taxon>Xylariales</taxon>
        <taxon>Xylariaceae</taxon>
        <taxon>Xylaria</taxon>
    </lineage>
</organism>
<dbReference type="PROSITE" id="PS00086">
    <property type="entry name" value="CYTOCHROME_P450"/>
    <property type="match status" value="1"/>
</dbReference>
<feature type="transmembrane region" description="Helical" evidence="9">
    <location>
        <begin position="521"/>
        <end position="541"/>
    </location>
</feature>
<feature type="transmembrane region" description="Helical" evidence="9">
    <location>
        <begin position="548"/>
        <end position="567"/>
    </location>
</feature>
<name>A0A439DAN8_9PEZI</name>
<sequence length="895" mass="101313">MIPGPKLAAMSYWYEIYYEIVLGGKYFKRIKDMHTEYGPIIRINPDELHFNDAEFINDIYPTTAPDSIVATLNHEKHRIRRNSVSTFFSAASVARVEPKIKKRLQKMIERWDKLGQGGGTVLRMLMVFQAYASDVVTSYAFGDSFNFLDDEDWGEQYFSSQDKYFQLTHIFGCFPIAMTLINNIPAWVMCIFNPNLSAMAEKQEWRVNRVRQIRASPDPNAVKSTIFEGILSSNLPESEMTDARMAHDAQLIILAGESTTGYTLSAILFELLSHSNLYRIAKDEILAASPGKEGAISYANIQNLPYLNAVINEGLRLHPGVISRMPRISPAKDIVYHDKKRGKTYVVPSGTPASMTTFVTHTNPELFEDPFEFRPQRWIDNPKLSRVLIAFSRGSRNCVGQAIARCEVSMMLAIILRHYDIYTGQDGRTLEIYDTIRERDIVANSEMIIPIPAKGSLDFKLPKAKEAAKSSHVIQYYCIKLMSYKPVAIIVFNKLSDPYAPVVQPPPGVQSNFVNPPNGNALMNGIVSANLALIIIILTVANIPPEDLVIPAIIAFIIFHVFVYRITATTGYFVHGWNLQYKDLSWHFFNIYITTSMYNVCMIFLKAAILLQWVRIFTPGGRNFFFWLCYIVASLNALFYLATILIDLLYCHPVQYHWNKFIPGGYCGDDDLLSPLSAVINVVLDVTIFLIPQKVIWSLNLPPKKKLGVSLVFFMGFLCIVFASVRLHYAVILLYANDYAYDSSFEILWGSLEMTFALLTFLLPGIPKPFTTLMQHTRSSLERVRQSSWGTWTRVSITFTPRGERSEANVSYLTNADEQGLVPVAKASSSKTSSSEQRKLWVPMQGLSTEAGDHEILRTTTFNMSEGISDTNIDYMTVLSQQHPWEPPSTKREAC</sequence>
<dbReference type="PRINTS" id="PR00385">
    <property type="entry name" value="P450"/>
</dbReference>
<dbReference type="AlphaFoldDB" id="A0A439DAN8"/>
<dbReference type="InterPro" id="IPR049326">
    <property type="entry name" value="Rhodopsin_dom_fungi"/>
</dbReference>
<comment type="caution">
    <text evidence="11">The sequence shown here is derived from an EMBL/GenBank/DDBJ whole genome shotgun (WGS) entry which is preliminary data.</text>
</comment>
<evidence type="ECO:0000313" key="12">
    <source>
        <dbReference type="Proteomes" id="UP000286045"/>
    </source>
</evidence>
<dbReference type="GO" id="GO:0020037">
    <property type="term" value="F:heme binding"/>
    <property type="evidence" value="ECO:0007669"/>
    <property type="project" value="InterPro"/>
</dbReference>
<dbReference type="SUPFAM" id="SSF48264">
    <property type="entry name" value="Cytochrome P450"/>
    <property type="match status" value="1"/>
</dbReference>
<evidence type="ECO:0000256" key="3">
    <source>
        <dbReference type="ARBA" id="ARBA00022617"/>
    </source>
</evidence>
<keyword evidence="7" id="KW-0503">Monooxygenase</keyword>
<dbReference type="CDD" id="cd11062">
    <property type="entry name" value="CYP58-like"/>
    <property type="match status" value="1"/>
</dbReference>
<keyword evidence="9" id="KW-1133">Transmembrane helix</keyword>
<dbReference type="InterPro" id="IPR050121">
    <property type="entry name" value="Cytochrome_P450_monoxygenase"/>
</dbReference>
<dbReference type="PANTHER" id="PTHR24305">
    <property type="entry name" value="CYTOCHROME P450"/>
    <property type="match status" value="1"/>
</dbReference>
<dbReference type="InterPro" id="IPR036396">
    <property type="entry name" value="Cyt_P450_sf"/>
</dbReference>
<dbReference type="Proteomes" id="UP000286045">
    <property type="component" value="Unassembled WGS sequence"/>
</dbReference>
<proteinExistence type="inferred from homology"/>
<comment type="cofactor">
    <cofactor evidence="1 8">
        <name>heme</name>
        <dbReference type="ChEBI" id="CHEBI:30413"/>
    </cofactor>
</comment>
<dbReference type="InterPro" id="IPR001128">
    <property type="entry name" value="Cyt_P450"/>
</dbReference>
<evidence type="ECO:0000256" key="7">
    <source>
        <dbReference type="ARBA" id="ARBA00023033"/>
    </source>
</evidence>
<dbReference type="GO" id="GO:0005506">
    <property type="term" value="F:iron ion binding"/>
    <property type="evidence" value="ECO:0007669"/>
    <property type="project" value="InterPro"/>
</dbReference>
<dbReference type="EMBL" id="RYZI01000080">
    <property type="protein sequence ID" value="RWA11428.1"/>
    <property type="molecule type" value="Genomic_DNA"/>
</dbReference>
<keyword evidence="12" id="KW-1185">Reference proteome</keyword>
<keyword evidence="5" id="KW-0560">Oxidoreductase</keyword>
<dbReference type="Pfam" id="PF20684">
    <property type="entry name" value="Fung_rhodopsin"/>
    <property type="match status" value="1"/>
</dbReference>
<keyword evidence="6 8" id="KW-0408">Iron</keyword>
<keyword evidence="4 8" id="KW-0479">Metal-binding</keyword>
<feature type="transmembrane region" description="Helical" evidence="9">
    <location>
        <begin position="587"/>
        <end position="613"/>
    </location>
</feature>
<feature type="transmembrane region" description="Helical" evidence="9">
    <location>
        <begin position="747"/>
        <end position="766"/>
    </location>
</feature>
<keyword evidence="9" id="KW-0472">Membrane</keyword>
<dbReference type="STRING" id="363999.A0A439DAN8"/>
<dbReference type="PANTHER" id="PTHR24305:SF157">
    <property type="entry name" value="N-ACETYLTRYPTOPHAN 6-HYDROXYLASE IVOC-RELATED"/>
    <property type="match status" value="1"/>
</dbReference>
<evidence type="ECO:0000256" key="8">
    <source>
        <dbReference type="PIRSR" id="PIRSR602401-1"/>
    </source>
</evidence>
<evidence type="ECO:0000256" key="5">
    <source>
        <dbReference type="ARBA" id="ARBA00023002"/>
    </source>
</evidence>
<comment type="similarity">
    <text evidence="2">Belongs to the cytochrome P450 family.</text>
</comment>
<evidence type="ECO:0000256" key="1">
    <source>
        <dbReference type="ARBA" id="ARBA00001971"/>
    </source>
</evidence>
<protein>
    <recommendedName>
        <fullName evidence="10">Rhodopsin domain-containing protein</fullName>
    </recommendedName>
</protein>
<keyword evidence="3 8" id="KW-0349">Heme</keyword>
<accession>A0A439DAN8</accession>
<dbReference type="PRINTS" id="PR00463">
    <property type="entry name" value="EP450I"/>
</dbReference>
<dbReference type="InterPro" id="IPR017972">
    <property type="entry name" value="Cyt_P450_CS"/>
</dbReference>
<evidence type="ECO:0000256" key="2">
    <source>
        <dbReference type="ARBA" id="ARBA00010617"/>
    </source>
</evidence>
<evidence type="ECO:0000259" key="10">
    <source>
        <dbReference type="Pfam" id="PF20684"/>
    </source>
</evidence>
<dbReference type="InterPro" id="IPR002401">
    <property type="entry name" value="Cyt_P450_E_grp-I"/>
</dbReference>
<dbReference type="GO" id="GO:0016705">
    <property type="term" value="F:oxidoreductase activity, acting on paired donors, with incorporation or reduction of molecular oxygen"/>
    <property type="evidence" value="ECO:0007669"/>
    <property type="project" value="InterPro"/>
</dbReference>
<evidence type="ECO:0000256" key="6">
    <source>
        <dbReference type="ARBA" id="ARBA00023004"/>
    </source>
</evidence>
<dbReference type="GO" id="GO:0004497">
    <property type="term" value="F:monooxygenase activity"/>
    <property type="evidence" value="ECO:0007669"/>
    <property type="project" value="UniProtKB-KW"/>
</dbReference>
<evidence type="ECO:0000313" key="11">
    <source>
        <dbReference type="EMBL" id="RWA11428.1"/>
    </source>
</evidence>
<feature type="domain" description="Rhodopsin" evidence="10">
    <location>
        <begin position="545"/>
        <end position="770"/>
    </location>
</feature>
<feature type="transmembrane region" description="Helical" evidence="9">
    <location>
        <begin position="625"/>
        <end position="650"/>
    </location>
</feature>
<keyword evidence="9" id="KW-0812">Transmembrane</keyword>
<gene>
    <name evidence="11" type="ORF">EKO27_g3679</name>
</gene>